<evidence type="ECO:0000256" key="1">
    <source>
        <dbReference type="SAM" id="Phobius"/>
    </source>
</evidence>
<dbReference type="GeneID" id="94433013"/>
<dbReference type="AlphaFoldDB" id="A0A2C6KJ35"/>
<accession>A0A2C6KJ35</accession>
<feature type="non-terminal residue" evidence="2">
    <location>
        <position position="59"/>
    </location>
</feature>
<proteinExistence type="predicted"/>
<keyword evidence="1" id="KW-1133">Transmembrane helix</keyword>
<organism evidence="2 3">
    <name type="scientific">Cystoisospora suis</name>
    <dbReference type="NCBI Taxonomy" id="483139"/>
    <lineage>
        <taxon>Eukaryota</taxon>
        <taxon>Sar</taxon>
        <taxon>Alveolata</taxon>
        <taxon>Apicomplexa</taxon>
        <taxon>Conoidasida</taxon>
        <taxon>Coccidia</taxon>
        <taxon>Eucoccidiorida</taxon>
        <taxon>Eimeriorina</taxon>
        <taxon>Sarcocystidae</taxon>
        <taxon>Cystoisospora</taxon>
    </lineage>
</organism>
<evidence type="ECO:0000313" key="2">
    <source>
        <dbReference type="EMBL" id="PHJ16495.1"/>
    </source>
</evidence>
<reference evidence="2 3" key="1">
    <citation type="journal article" date="2017" name="Int. J. Parasitol.">
        <title>The genome of the protozoan parasite Cystoisospora suis and a reverse vaccinology approach to identify vaccine candidates.</title>
        <authorList>
            <person name="Palmieri N."/>
            <person name="Shrestha A."/>
            <person name="Ruttkowski B."/>
            <person name="Beck T."/>
            <person name="Vogl C."/>
            <person name="Tomley F."/>
            <person name="Blake D.P."/>
            <person name="Joachim A."/>
        </authorList>
    </citation>
    <scope>NUCLEOTIDE SEQUENCE [LARGE SCALE GENOMIC DNA]</scope>
    <source>
        <strain evidence="2 3">Wien I</strain>
    </source>
</reference>
<gene>
    <name evidence="2" type="ORF">CSUI_009691</name>
</gene>
<evidence type="ECO:0000313" key="3">
    <source>
        <dbReference type="Proteomes" id="UP000221165"/>
    </source>
</evidence>
<keyword evidence="1" id="KW-0812">Transmembrane</keyword>
<feature type="transmembrane region" description="Helical" evidence="1">
    <location>
        <begin position="36"/>
        <end position="58"/>
    </location>
</feature>
<name>A0A2C6KJ35_9APIC</name>
<dbReference type="RefSeq" id="XP_067918224.1">
    <property type="nucleotide sequence ID" value="XM_068069802.1"/>
</dbReference>
<keyword evidence="1" id="KW-0472">Membrane</keyword>
<dbReference type="EMBL" id="MIGC01005878">
    <property type="protein sequence ID" value="PHJ16495.1"/>
    <property type="molecule type" value="Genomic_DNA"/>
</dbReference>
<comment type="caution">
    <text evidence="2">The sequence shown here is derived from an EMBL/GenBank/DDBJ whole genome shotgun (WGS) entry which is preliminary data.</text>
</comment>
<evidence type="ECO:0008006" key="4">
    <source>
        <dbReference type="Google" id="ProtNLM"/>
    </source>
</evidence>
<keyword evidence="3" id="KW-1185">Reference proteome</keyword>
<dbReference type="Proteomes" id="UP000221165">
    <property type="component" value="Unassembled WGS sequence"/>
</dbReference>
<protein>
    <recommendedName>
        <fullName evidence="4">Transmembrane protein</fullName>
    </recommendedName>
</protein>
<dbReference type="VEuPathDB" id="ToxoDB:CSUI_009691"/>
<sequence length="59" mass="6637">MARSQTGWRAVSFFSSRLSKTSTCIGRLPRGRDLSLFFVLLLSCIQALLVGVFFLSFFT</sequence>